<gene>
    <name evidence="4" type="ORF">Vau01_068250</name>
</gene>
<keyword evidence="5" id="KW-1185">Reference proteome</keyword>
<dbReference type="PANTHER" id="PTHR30108:SF17">
    <property type="entry name" value="FERULIC ACID DECARBOXYLASE 1"/>
    <property type="match status" value="1"/>
</dbReference>
<name>A0A8J3Z8H2_9ACTN</name>
<dbReference type="Pfam" id="PF01977">
    <property type="entry name" value="UbiD"/>
    <property type="match status" value="1"/>
</dbReference>
<dbReference type="Pfam" id="PF20696">
    <property type="entry name" value="UbiD_C"/>
    <property type="match status" value="1"/>
</dbReference>
<accession>A0A8J3Z8H2</accession>
<dbReference type="GO" id="GO:0016831">
    <property type="term" value="F:carboxy-lyase activity"/>
    <property type="evidence" value="ECO:0007669"/>
    <property type="project" value="InterPro"/>
</dbReference>
<dbReference type="EMBL" id="BOPG01000045">
    <property type="protein sequence ID" value="GIJ59309.1"/>
    <property type="molecule type" value="Genomic_DNA"/>
</dbReference>
<protein>
    <recommendedName>
        <fullName evidence="6">UbiD family decarboxylase</fullName>
    </recommendedName>
</protein>
<dbReference type="RefSeq" id="WP_204001217.1">
    <property type="nucleotide sequence ID" value="NZ_BOPG01000045.1"/>
</dbReference>
<dbReference type="Gene3D" id="3.40.1670.10">
    <property type="entry name" value="UbiD C-terminal domain-like"/>
    <property type="match status" value="1"/>
</dbReference>
<dbReference type="SUPFAM" id="SSF50475">
    <property type="entry name" value="FMN-binding split barrel"/>
    <property type="match status" value="1"/>
</dbReference>
<evidence type="ECO:0000259" key="3">
    <source>
        <dbReference type="Pfam" id="PF20696"/>
    </source>
</evidence>
<dbReference type="AlphaFoldDB" id="A0A8J3Z8H2"/>
<feature type="domain" description="3-octaprenyl-4-hydroxybenzoate carboxy-lyase-like N-terminal" evidence="2">
    <location>
        <begin position="17"/>
        <end position="80"/>
    </location>
</feature>
<reference evidence="4" key="1">
    <citation type="submission" date="2021-01" db="EMBL/GenBank/DDBJ databases">
        <title>Whole genome shotgun sequence of Virgisporangium aurantiacum NBRC 16421.</title>
        <authorList>
            <person name="Komaki H."/>
            <person name="Tamura T."/>
        </authorList>
    </citation>
    <scope>NUCLEOTIDE SEQUENCE</scope>
    <source>
        <strain evidence="4">NBRC 16421</strain>
    </source>
</reference>
<dbReference type="PANTHER" id="PTHR30108">
    <property type="entry name" value="3-OCTAPRENYL-4-HYDROXYBENZOATE CARBOXY-LYASE-RELATED"/>
    <property type="match status" value="1"/>
</dbReference>
<dbReference type="InterPro" id="IPR049381">
    <property type="entry name" value="UbiD-like_C"/>
</dbReference>
<dbReference type="InterPro" id="IPR002830">
    <property type="entry name" value="UbiD"/>
</dbReference>
<organism evidence="4 5">
    <name type="scientific">Virgisporangium aurantiacum</name>
    <dbReference type="NCBI Taxonomy" id="175570"/>
    <lineage>
        <taxon>Bacteria</taxon>
        <taxon>Bacillati</taxon>
        <taxon>Actinomycetota</taxon>
        <taxon>Actinomycetes</taxon>
        <taxon>Micromonosporales</taxon>
        <taxon>Micromonosporaceae</taxon>
        <taxon>Virgisporangium</taxon>
    </lineage>
</organism>
<evidence type="ECO:0000313" key="5">
    <source>
        <dbReference type="Proteomes" id="UP000612585"/>
    </source>
</evidence>
<proteinExistence type="predicted"/>
<feature type="domain" description="3-octaprenyl-4-hydroxybenzoate carboxy-lyase-like C-terminal" evidence="3">
    <location>
        <begin position="303"/>
        <end position="401"/>
    </location>
</feature>
<dbReference type="SUPFAM" id="SSF143968">
    <property type="entry name" value="UbiD C-terminal domain-like"/>
    <property type="match status" value="1"/>
</dbReference>
<dbReference type="InterPro" id="IPR048304">
    <property type="entry name" value="UbiD_Rift_dom"/>
</dbReference>
<dbReference type="InterPro" id="IPR049383">
    <property type="entry name" value="UbiD-like_N"/>
</dbReference>
<dbReference type="Pfam" id="PF20695">
    <property type="entry name" value="UbiD_N"/>
    <property type="match status" value="1"/>
</dbReference>
<dbReference type="Proteomes" id="UP000612585">
    <property type="component" value="Unassembled WGS sequence"/>
</dbReference>
<dbReference type="NCBIfam" id="TIGR00148">
    <property type="entry name" value="UbiD family decarboxylase"/>
    <property type="match status" value="1"/>
</dbReference>
<feature type="domain" description="3-octaprenyl-4-hydroxybenzoate carboxy-lyase-like Rift-related" evidence="1">
    <location>
        <begin position="102"/>
        <end position="294"/>
    </location>
</feature>
<sequence>MAKDLRTFLADVVKHDPGSLKRVTATVDRRFGVTAYGAWYDKRNEYPALLFADVAGSSLPCLTNLVATHDRMALALGVPVEVLTRSSLAGQGRAGHAPVEVTGAPVQDIVWRGADADLGRLPIPVHNELDGGPFLTAGVAIMRDPESGRLNAGIYRHHVYDGRRMGVWFFGSHDGGTIHRRYAARGEPTPVAIAVGHHPAFLMGAVSRVPGIGGEYEAAGAFLDEPVDVVRAVTSDLLVPARAEVVIEGHILPDERVEEGPFAEWPGHYVGGGSKPVIEVSAITMRRDAIFQDIQASGREHRLMGALPRIASIHEAVRQKVPGLRAVNIPLHARMHCYLSIRKEFDSDPTRAAFAAFNTEPENLRAVVVVDDDIDVYDEREVAWAIGTRFDAAEDLQVIPKWNGPGGLLPTNWSYDADGGRTPRRSSAVIVDATKPAPPVVFPQRARVPLDAVAAVDPAAVEDVTSL</sequence>
<evidence type="ECO:0000259" key="2">
    <source>
        <dbReference type="Pfam" id="PF20695"/>
    </source>
</evidence>
<evidence type="ECO:0000313" key="4">
    <source>
        <dbReference type="EMBL" id="GIJ59309.1"/>
    </source>
</evidence>
<comment type="caution">
    <text evidence="4">The sequence shown here is derived from an EMBL/GenBank/DDBJ whole genome shotgun (WGS) entry which is preliminary data.</text>
</comment>
<evidence type="ECO:0000259" key="1">
    <source>
        <dbReference type="Pfam" id="PF01977"/>
    </source>
</evidence>
<dbReference type="GO" id="GO:0005737">
    <property type="term" value="C:cytoplasm"/>
    <property type="evidence" value="ECO:0007669"/>
    <property type="project" value="TreeGrafter"/>
</dbReference>
<evidence type="ECO:0008006" key="6">
    <source>
        <dbReference type="Google" id="ProtNLM"/>
    </source>
</evidence>